<dbReference type="Proteomes" id="UP001242732">
    <property type="component" value="Chromosome"/>
</dbReference>
<dbReference type="EMBL" id="CP127363">
    <property type="protein sequence ID" value="WIY47461.1"/>
    <property type="molecule type" value="Genomic_DNA"/>
</dbReference>
<evidence type="ECO:0000313" key="3">
    <source>
        <dbReference type="Proteomes" id="UP001242732"/>
    </source>
</evidence>
<accession>A0ABY9AKL1</accession>
<keyword evidence="3" id="KW-1185">Reference proteome</keyword>
<protein>
    <submittedName>
        <fullName evidence="2">Uncharacterized protein</fullName>
    </submittedName>
</protein>
<feature type="compositionally biased region" description="Acidic residues" evidence="1">
    <location>
        <begin position="78"/>
        <end position="88"/>
    </location>
</feature>
<evidence type="ECO:0000313" key="2">
    <source>
        <dbReference type="EMBL" id="WIY47461.1"/>
    </source>
</evidence>
<proteinExistence type="predicted"/>
<feature type="region of interest" description="Disordered" evidence="1">
    <location>
        <begin position="41"/>
        <end position="123"/>
    </location>
</feature>
<gene>
    <name evidence="2" type="ORF">QRO08_16665</name>
</gene>
<feature type="compositionally biased region" description="Low complexity" evidence="1">
    <location>
        <begin position="89"/>
        <end position="105"/>
    </location>
</feature>
<dbReference type="RefSeq" id="WP_011794755.1">
    <property type="nucleotide sequence ID" value="NZ_CP023687.1"/>
</dbReference>
<organism evidence="2 3">
    <name type="scientific">Paracidovorax citrulli</name>
    <name type="common">Acidovorax citrulli</name>
    <dbReference type="NCBI Taxonomy" id="80869"/>
    <lineage>
        <taxon>Bacteria</taxon>
        <taxon>Pseudomonadati</taxon>
        <taxon>Pseudomonadota</taxon>
        <taxon>Betaproteobacteria</taxon>
        <taxon>Burkholderiales</taxon>
        <taxon>Comamonadaceae</taxon>
        <taxon>Paracidovorax</taxon>
    </lineage>
</organism>
<name>A0ABY9AKL1_PARCI</name>
<reference evidence="2 3" key="1">
    <citation type="submission" date="2023-06" db="EMBL/GenBank/DDBJ databases">
        <authorList>
            <person name="Ham H."/>
            <person name="Park D.S."/>
        </authorList>
    </citation>
    <scope>NUCLEOTIDE SEQUENCE [LARGE SCALE GENOMIC DNA]</scope>
    <source>
        <strain evidence="2 3">KACC 17005</strain>
    </source>
</reference>
<evidence type="ECO:0000256" key="1">
    <source>
        <dbReference type="SAM" id="MobiDB-lite"/>
    </source>
</evidence>
<sequence length="123" mass="12369">MSTKKMIVRFVKGWRGYNAGEVAGFEAGEAKKLIDGEVAEDAAAKPTAVQTTGARGTVSRVRRAPQANNNSDGKGADDADSQSAEDADGQGSEASDAEGSAAPAGRGDGQNASDGGAGNDERP</sequence>